<dbReference type="GO" id="GO:0009279">
    <property type="term" value="C:cell outer membrane"/>
    <property type="evidence" value="ECO:0007669"/>
    <property type="project" value="UniProtKB-SubCell"/>
</dbReference>
<dbReference type="Proteomes" id="UP000199452">
    <property type="component" value="Unassembled WGS sequence"/>
</dbReference>
<dbReference type="InterPro" id="IPR000531">
    <property type="entry name" value="Beta-barrel_TonB"/>
</dbReference>
<accession>A0A1G6GHE3</accession>
<dbReference type="SUPFAM" id="SSF56935">
    <property type="entry name" value="Porins"/>
    <property type="match status" value="1"/>
</dbReference>
<keyword evidence="9" id="KW-0732">Signal</keyword>
<dbReference type="Pfam" id="PF13715">
    <property type="entry name" value="CarbopepD_reg_2"/>
    <property type="match status" value="1"/>
</dbReference>
<dbReference type="InterPro" id="IPR037066">
    <property type="entry name" value="Plug_dom_sf"/>
</dbReference>
<sequence>MRKILLLLLVALSTITALGQNSGIIKGRVYNLKNNEPIPFVNIVIWGTNIGTVSDFEGEFIFTGLQPGFAEVSASSIGFKPYVSPELRVTNAATTNLDIGMEETSIAIQEVTVRGSAFRKSEESPVSLQRIGISEIEKAPGANRDISKVIQSFPGVSSSASFRNDVIVRGGGPNENRFYLDGVEIPTINHFSTQGSSGGPVGIINVDFVREVNFYSGAFPANKGNALSSILDFRLVDGNRDRLKVKGILGASDLGITLDGPISERTTFIVSARRSYLQFLFNIIGLPFLPTYNDLQFKVKTRIDSKNEIVFLGLGALDQFKLNTGIKNPTEDQQFLLKTLPINEQWNYTVGVVYKHYRANGTDTWVVSRSFLNNTAYKYNNNDNNSYKILDYSSTEAENKLRYEYDRQTLSGIKINAGALGEYVDYSNQTYRLIASGNGSGVDDYNRTLTYLKWGLFGQVTKSVWDDKLSLSLGLRSDANSYSTEMNNLLRQISPRFSASYSLTDNWVLNFNTGRYYMQPSNTSLGFADQNGTLVNKANGLKYIASNHLVAGVEYNPNDASKITAEAFYKTYSNYPFSLSDSVAISSKGADFGTFGDEALRSIGKGRSYGLELLYRTKNLMGINAIIAYTLVWSEVHKTDKNLESTGGYNPTAWDNRNLITLTATREFRKGWEVGVRWRYLGGAPYTPYDLERSALVDVWDTQNRPYLNYGKFNTLRYKAFHQLDVRIDKSYFFKKWSLNCYLDIQNLYNFKSEQQSNYLSAGVNASDPTRYNLKEIPSDGSGTVLPTIGIIVEF</sequence>
<keyword evidence="5 8" id="KW-0798">TonB box</keyword>
<feature type="signal peptide" evidence="9">
    <location>
        <begin position="1"/>
        <end position="19"/>
    </location>
</feature>
<dbReference type="EMBL" id="FMYP01000001">
    <property type="protein sequence ID" value="SDB81360.1"/>
    <property type="molecule type" value="Genomic_DNA"/>
</dbReference>
<evidence type="ECO:0000313" key="12">
    <source>
        <dbReference type="EMBL" id="SDB81360.1"/>
    </source>
</evidence>
<feature type="domain" description="TonB-dependent receptor-like beta-barrel" evidence="10">
    <location>
        <begin position="342"/>
        <end position="748"/>
    </location>
</feature>
<organism evidence="12 13">
    <name type="scientific">Williamwhitmania taraxaci</name>
    <dbReference type="NCBI Taxonomy" id="1640674"/>
    <lineage>
        <taxon>Bacteria</taxon>
        <taxon>Pseudomonadati</taxon>
        <taxon>Bacteroidota</taxon>
        <taxon>Bacteroidia</taxon>
        <taxon>Bacteroidales</taxon>
        <taxon>Williamwhitmaniaceae</taxon>
        <taxon>Williamwhitmania</taxon>
    </lineage>
</organism>
<evidence type="ECO:0000256" key="4">
    <source>
        <dbReference type="ARBA" id="ARBA00022692"/>
    </source>
</evidence>
<comment type="similarity">
    <text evidence="8">Belongs to the TonB-dependent receptor family.</text>
</comment>
<keyword evidence="6 8" id="KW-0472">Membrane</keyword>
<evidence type="ECO:0000259" key="10">
    <source>
        <dbReference type="Pfam" id="PF00593"/>
    </source>
</evidence>
<reference evidence="12 13" key="1">
    <citation type="submission" date="2016-09" db="EMBL/GenBank/DDBJ databases">
        <authorList>
            <person name="Capua I."/>
            <person name="De Benedictis P."/>
            <person name="Joannis T."/>
            <person name="Lombin L.H."/>
            <person name="Cattoli G."/>
        </authorList>
    </citation>
    <scope>NUCLEOTIDE SEQUENCE [LARGE SCALE GENOMIC DNA]</scope>
    <source>
        <strain evidence="12 13">A7P-90m</strain>
    </source>
</reference>
<name>A0A1G6GHE3_9BACT</name>
<dbReference type="GO" id="GO:0044718">
    <property type="term" value="P:siderophore transmembrane transport"/>
    <property type="evidence" value="ECO:0007669"/>
    <property type="project" value="TreeGrafter"/>
</dbReference>
<dbReference type="PANTHER" id="PTHR30069">
    <property type="entry name" value="TONB-DEPENDENT OUTER MEMBRANE RECEPTOR"/>
    <property type="match status" value="1"/>
</dbReference>
<evidence type="ECO:0000256" key="3">
    <source>
        <dbReference type="ARBA" id="ARBA00022452"/>
    </source>
</evidence>
<dbReference type="SUPFAM" id="SSF49464">
    <property type="entry name" value="Carboxypeptidase regulatory domain-like"/>
    <property type="match status" value="1"/>
</dbReference>
<keyword evidence="12" id="KW-0675">Receptor</keyword>
<keyword evidence="13" id="KW-1185">Reference proteome</keyword>
<comment type="subcellular location">
    <subcellularLocation>
        <location evidence="1">Cell outer membrane</location>
        <topology evidence="1">Multi-pass membrane protein</topology>
    </subcellularLocation>
</comment>
<keyword evidence="3" id="KW-1134">Transmembrane beta strand</keyword>
<dbReference type="AlphaFoldDB" id="A0A1G6GHE3"/>
<protein>
    <submittedName>
        <fullName evidence="12">TonB-dependent Receptor Plug Domain</fullName>
    </submittedName>
</protein>
<dbReference type="InterPro" id="IPR008969">
    <property type="entry name" value="CarboxyPept-like_regulatory"/>
</dbReference>
<dbReference type="RefSeq" id="WP_092434020.1">
    <property type="nucleotide sequence ID" value="NZ_FMYP01000001.1"/>
</dbReference>
<evidence type="ECO:0000313" key="13">
    <source>
        <dbReference type="Proteomes" id="UP000199452"/>
    </source>
</evidence>
<dbReference type="InterPro" id="IPR036942">
    <property type="entry name" value="Beta-barrel_TonB_sf"/>
</dbReference>
<keyword evidence="7" id="KW-0998">Cell outer membrane</keyword>
<keyword evidence="4" id="KW-0812">Transmembrane</keyword>
<evidence type="ECO:0000256" key="9">
    <source>
        <dbReference type="SAM" id="SignalP"/>
    </source>
</evidence>
<dbReference type="Gene3D" id="2.170.130.10">
    <property type="entry name" value="TonB-dependent receptor, plug domain"/>
    <property type="match status" value="1"/>
</dbReference>
<dbReference type="GO" id="GO:0015344">
    <property type="term" value="F:siderophore uptake transmembrane transporter activity"/>
    <property type="evidence" value="ECO:0007669"/>
    <property type="project" value="TreeGrafter"/>
</dbReference>
<dbReference type="Gene3D" id="2.40.170.20">
    <property type="entry name" value="TonB-dependent receptor, beta-barrel domain"/>
    <property type="match status" value="1"/>
</dbReference>
<dbReference type="STRING" id="1640674.SAMN05216323_100163"/>
<evidence type="ECO:0000256" key="8">
    <source>
        <dbReference type="RuleBase" id="RU003357"/>
    </source>
</evidence>
<keyword evidence="2" id="KW-0813">Transport</keyword>
<dbReference type="Pfam" id="PF00593">
    <property type="entry name" value="TonB_dep_Rec_b-barrel"/>
    <property type="match status" value="1"/>
</dbReference>
<dbReference type="PANTHER" id="PTHR30069:SF57">
    <property type="entry name" value="TONB-DEPENDENT RECEPTOR"/>
    <property type="match status" value="1"/>
</dbReference>
<evidence type="ECO:0000256" key="7">
    <source>
        <dbReference type="ARBA" id="ARBA00023237"/>
    </source>
</evidence>
<feature type="domain" description="TonB-dependent receptor plug" evidence="11">
    <location>
        <begin position="122"/>
        <end position="224"/>
    </location>
</feature>
<evidence type="ECO:0000256" key="2">
    <source>
        <dbReference type="ARBA" id="ARBA00022448"/>
    </source>
</evidence>
<proteinExistence type="inferred from homology"/>
<evidence type="ECO:0000256" key="5">
    <source>
        <dbReference type="ARBA" id="ARBA00023077"/>
    </source>
</evidence>
<dbReference type="Gene3D" id="2.60.40.1120">
    <property type="entry name" value="Carboxypeptidase-like, regulatory domain"/>
    <property type="match status" value="1"/>
</dbReference>
<evidence type="ECO:0000256" key="1">
    <source>
        <dbReference type="ARBA" id="ARBA00004571"/>
    </source>
</evidence>
<feature type="chain" id="PRO_5011689229" evidence="9">
    <location>
        <begin position="20"/>
        <end position="795"/>
    </location>
</feature>
<evidence type="ECO:0000256" key="6">
    <source>
        <dbReference type="ARBA" id="ARBA00023136"/>
    </source>
</evidence>
<dbReference type="Pfam" id="PF07715">
    <property type="entry name" value="Plug"/>
    <property type="match status" value="1"/>
</dbReference>
<dbReference type="InterPro" id="IPR039426">
    <property type="entry name" value="TonB-dep_rcpt-like"/>
</dbReference>
<gene>
    <name evidence="12" type="ORF">SAMN05216323_100163</name>
</gene>
<evidence type="ECO:0000259" key="11">
    <source>
        <dbReference type="Pfam" id="PF07715"/>
    </source>
</evidence>
<dbReference type="InterPro" id="IPR012910">
    <property type="entry name" value="Plug_dom"/>
</dbReference>
<dbReference type="OrthoDB" id="9804995at2"/>